<evidence type="ECO:0000313" key="1">
    <source>
        <dbReference type="EMBL" id="KNC95959.1"/>
    </source>
</evidence>
<gene>
    <name evidence="1" type="ORF">SPPG_08564</name>
</gene>
<dbReference type="PANTHER" id="PTHR36847:SF1">
    <property type="entry name" value="AMIDOLIGASE ENZYME"/>
    <property type="match status" value="1"/>
</dbReference>
<accession>A0A0L0H4R1</accession>
<dbReference type="InterPro" id="IPR022025">
    <property type="entry name" value="Amidoligase_2"/>
</dbReference>
<dbReference type="Pfam" id="PF12224">
    <property type="entry name" value="Amidoligase_2"/>
    <property type="match status" value="1"/>
</dbReference>
<dbReference type="OrthoDB" id="412402at2759"/>
<evidence type="ECO:0008006" key="3">
    <source>
        <dbReference type="Google" id="ProtNLM"/>
    </source>
</evidence>
<proteinExistence type="predicted"/>
<dbReference type="PANTHER" id="PTHR36847">
    <property type="entry name" value="AMIDOLIGASE ENZYME"/>
    <property type="match status" value="1"/>
</dbReference>
<dbReference type="Proteomes" id="UP000053201">
    <property type="component" value="Unassembled WGS sequence"/>
</dbReference>
<dbReference type="InParanoid" id="A0A0L0H4R1"/>
<dbReference type="STRING" id="645134.A0A0L0H4R1"/>
<dbReference type="RefSeq" id="XP_016603999.1">
    <property type="nucleotide sequence ID" value="XM_016756711.1"/>
</dbReference>
<name>A0A0L0H4R1_SPIPD</name>
<organism evidence="1 2">
    <name type="scientific">Spizellomyces punctatus (strain DAOM BR117)</name>
    <dbReference type="NCBI Taxonomy" id="645134"/>
    <lineage>
        <taxon>Eukaryota</taxon>
        <taxon>Fungi</taxon>
        <taxon>Fungi incertae sedis</taxon>
        <taxon>Chytridiomycota</taxon>
        <taxon>Chytridiomycota incertae sedis</taxon>
        <taxon>Chytridiomycetes</taxon>
        <taxon>Spizellomycetales</taxon>
        <taxon>Spizellomycetaceae</taxon>
        <taxon>Spizellomyces</taxon>
    </lineage>
</organism>
<keyword evidence="2" id="KW-1185">Reference proteome</keyword>
<dbReference type="VEuPathDB" id="FungiDB:SPPG_08564"/>
<dbReference type="EMBL" id="KQ257472">
    <property type="protein sequence ID" value="KNC95959.1"/>
    <property type="molecule type" value="Genomic_DNA"/>
</dbReference>
<evidence type="ECO:0000313" key="2">
    <source>
        <dbReference type="Proteomes" id="UP000053201"/>
    </source>
</evidence>
<reference evidence="1 2" key="1">
    <citation type="submission" date="2009-08" db="EMBL/GenBank/DDBJ databases">
        <title>The Genome Sequence of Spizellomyces punctatus strain DAOM BR117.</title>
        <authorList>
            <consortium name="The Broad Institute Genome Sequencing Platform"/>
            <person name="Russ C."/>
            <person name="Cuomo C."/>
            <person name="Shea T."/>
            <person name="Young S.K."/>
            <person name="Zeng Q."/>
            <person name="Koehrsen M."/>
            <person name="Haas B."/>
            <person name="Borodovsky M."/>
            <person name="Guigo R."/>
            <person name="Alvarado L."/>
            <person name="Berlin A."/>
            <person name="Bochicchio J."/>
            <person name="Borenstein D."/>
            <person name="Chapman S."/>
            <person name="Chen Z."/>
            <person name="Engels R."/>
            <person name="Freedman E."/>
            <person name="Gellesch M."/>
            <person name="Goldberg J."/>
            <person name="Griggs A."/>
            <person name="Gujja S."/>
            <person name="Heiman D."/>
            <person name="Hepburn T."/>
            <person name="Howarth C."/>
            <person name="Jen D."/>
            <person name="Larson L."/>
            <person name="Lewis B."/>
            <person name="Mehta T."/>
            <person name="Park D."/>
            <person name="Pearson M."/>
            <person name="Roberts A."/>
            <person name="Saif S."/>
            <person name="Shenoy N."/>
            <person name="Sisk P."/>
            <person name="Stolte C."/>
            <person name="Sykes S."/>
            <person name="Thomson T."/>
            <person name="Walk T."/>
            <person name="White J."/>
            <person name="Yandava C."/>
            <person name="Burger G."/>
            <person name="Gray M.W."/>
            <person name="Holland P.W.H."/>
            <person name="King N."/>
            <person name="Lang F.B.F."/>
            <person name="Roger A.J."/>
            <person name="Ruiz-Trillo I."/>
            <person name="Lander E."/>
            <person name="Nusbaum C."/>
        </authorList>
    </citation>
    <scope>NUCLEOTIDE SEQUENCE [LARGE SCALE GENOMIC DNA]</scope>
    <source>
        <strain evidence="1 2">DAOM BR117</strain>
    </source>
</reference>
<dbReference type="GeneID" id="27691718"/>
<sequence length="257" mass="29041">MSLHKASLEALFAFDATSHVPAEFTFGVEIEIWSPYPRDELAEKLQERFDIDARVVWFTHQCTPYWKVLRDSTLVDSPKGQYGMELVSPILHGGTGIQEIKGIVHALRALNVRCDASTGLHVHVGRHNMEWTLTELQNICTQFIRNETFFDAMVPVERRGDTNSQLRSNANLFIGCPGPHIHATADVDALIKCVNSNGYDGSTRYFKLNVESLRTFRTIEFRQQVATVDWQKAVAWVAGILAFCKRACLENDTDVGR</sequence>
<protein>
    <recommendedName>
        <fullName evidence="3">Amidoligase enzyme</fullName>
    </recommendedName>
</protein>
<dbReference type="AlphaFoldDB" id="A0A0L0H4R1"/>